<dbReference type="EMBL" id="JTCM02000025">
    <property type="protein sequence ID" value="NEU73538.1"/>
    <property type="molecule type" value="Genomic_DNA"/>
</dbReference>
<keyword evidence="3" id="KW-1185">Reference proteome</keyword>
<comment type="caution">
    <text evidence="2">The sequence shown here is derived from an EMBL/GenBank/DDBJ whole genome shotgun (WGS) entry which is preliminary data.</text>
</comment>
<proteinExistence type="predicted"/>
<keyword evidence="1" id="KW-0812">Transmembrane</keyword>
<dbReference type="Proteomes" id="UP000031549">
    <property type="component" value="Unassembled WGS sequence"/>
</dbReference>
<evidence type="ECO:0000313" key="3">
    <source>
        <dbReference type="Proteomes" id="UP000031549"/>
    </source>
</evidence>
<accession>A0A846H995</accession>
<sequence>MVVGGWWLVVSCLWLVVGGWWLVVGGWSLVVIPIICDVAFYSPQAGSLGLNELSHD</sequence>
<gene>
    <name evidence="2" type="ORF">PI95_013425</name>
</gene>
<organism evidence="2 3">
    <name type="scientific">Hassallia byssoidea VB512170</name>
    <dbReference type="NCBI Taxonomy" id="1304833"/>
    <lineage>
        <taxon>Bacteria</taxon>
        <taxon>Bacillati</taxon>
        <taxon>Cyanobacteriota</taxon>
        <taxon>Cyanophyceae</taxon>
        <taxon>Nostocales</taxon>
        <taxon>Tolypothrichaceae</taxon>
        <taxon>Hassallia</taxon>
    </lineage>
</organism>
<reference evidence="2 3" key="1">
    <citation type="journal article" date="2015" name="Genome Announc.">
        <title>Draft Genome Sequence of Cyanobacterium Hassallia byssoidea Strain VB512170, Isolated from Monuments in India.</title>
        <authorList>
            <person name="Singh D."/>
            <person name="Chandrababunaidu M.M."/>
            <person name="Panda A."/>
            <person name="Sen D."/>
            <person name="Bhattacharyya S."/>
            <person name="Adhikary S.P."/>
            <person name="Tripathy S."/>
        </authorList>
    </citation>
    <scope>NUCLEOTIDE SEQUENCE [LARGE SCALE GENOMIC DNA]</scope>
    <source>
        <strain evidence="2 3">VB512170</strain>
    </source>
</reference>
<evidence type="ECO:0000256" key="1">
    <source>
        <dbReference type="SAM" id="Phobius"/>
    </source>
</evidence>
<dbReference type="RefSeq" id="WP_163518868.1">
    <property type="nucleotide sequence ID" value="NZ_JTCM02000025.1"/>
</dbReference>
<keyword evidence="1" id="KW-1133">Transmembrane helix</keyword>
<feature type="transmembrane region" description="Helical" evidence="1">
    <location>
        <begin position="6"/>
        <end position="32"/>
    </location>
</feature>
<evidence type="ECO:0000313" key="2">
    <source>
        <dbReference type="EMBL" id="NEU73538.1"/>
    </source>
</evidence>
<protein>
    <submittedName>
        <fullName evidence="2">Uncharacterized protein</fullName>
    </submittedName>
</protein>
<keyword evidence="1" id="KW-0472">Membrane</keyword>
<name>A0A846H995_9CYAN</name>
<dbReference type="AlphaFoldDB" id="A0A846H995"/>